<name>A0A482WZ77_LAOST</name>
<feature type="transmembrane region" description="Helical" evidence="1">
    <location>
        <begin position="117"/>
        <end position="140"/>
    </location>
</feature>
<comment type="caution">
    <text evidence="2">The sequence shown here is derived from an EMBL/GenBank/DDBJ whole genome shotgun (WGS) entry which is preliminary data.</text>
</comment>
<dbReference type="AlphaFoldDB" id="A0A482WZ77"/>
<dbReference type="Proteomes" id="UP000291343">
    <property type="component" value="Unassembled WGS sequence"/>
</dbReference>
<reference evidence="2 3" key="1">
    <citation type="journal article" date="2017" name="Gigascience">
        <title>Genome sequence of the small brown planthopper, Laodelphax striatellus.</title>
        <authorList>
            <person name="Zhu J."/>
            <person name="Jiang F."/>
            <person name="Wang X."/>
            <person name="Yang P."/>
            <person name="Bao Y."/>
            <person name="Zhao W."/>
            <person name="Wang W."/>
            <person name="Lu H."/>
            <person name="Wang Q."/>
            <person name="Cui N."/>
            <person name="Li J."/>
            <person name="Chen X."/>
            <person name="Luo L."/>
            <person name="Yu J."/>
            <person name="Kang L."/>
            <person name="Cui F."/>
        </authorList>
    </citation>
    <scope>NUCLEOTIDE SEQUENCE [LARGE SCALE GENOMIC DNA]</scope>
    <source>
        <strain evidence="2">Lst14</strain>
    </source>
</reference>
<keyword evidence="1" id="KW-0472">Membrane</keyword>
<keyword evidence="3" id="KW-1185">Reference proteome</keyword>
<feature type="transmembrane region" description="Helical" evidence="1">
    <location>
        <begin position="146"/>
        <end position="167"/>
    </location>
</feature>
<keyword evidence="1" id="KW-0812">Transmembrane</keyword>
<protein>
    <submittedName>
        <fullName evidence="2">Uncharacterized protein</fullName>
    </submittedName>
</protein>
<organism evidence="2 3">
    <name type="scientific">Laodelphax striatellus</name>
    <name type="common">Small brown planthopper</name>
    <name type="synonym">Delphax striatella</name>
    <dbReference type="NCBI Taxonomy" id="195883"/>
    <lineage>
        <taxon>Eukaryota</taxon>
        <taxon>Metazoa</taxon>
        <taxon>Ecdysozoa</taxon>
        <taxon>Arthropoda</taxon>
        <taxon>Hexapoda</taxon>
        <taxon>Insecta</taxon>
        <taxon>Pterygota</taxon>
        <taxon>Neoptera</taxon>
        <taxon>Paraneoptera</taxon>
        <taxon>Hemiptera</taxon>
        <taxon>Auchenorrhyncha</taxon>
        <taxon>Fulgoroidea</taxon>
        <taxon>Delphacidae</taxon>
        <taxon>Criomorphinae</taxon>
        <taxon>Laodelphax</taxon>
    </lineage>
</organism>
<evidence type="ECO:0000313" key="2">
    <source>
        <dbReference type="EMBL" id="RZF38783.1"/>
    </source>
</evidence>
<evidence type="ECO:0000256" key="1">
    <source>
        <dbReference type="SAM" id="Phobius"/>
    </source>
</evidence>
<accession>A0A482WZ77</accession>
<keyword evidence="1" id="KW-1133">Transmembrane helix</keyword>
<gene>
    <name evidence="2" type="ORF">LSTR_LSTR008153</name>
</gene>
<feature type="transmembrane region" description="Helical" evidence="1">
    <location>
        <begin position="84"/>
        <end position="105"/>
    </location>
</feature>
<dbReference type="EMBL" id="QKKF02021700">
    <property type="protein sequence ID" value="RZF38783.1"/>
    <property type="molecule type" value="Genomic_DNA"/>
</dbReference>
<sequence>MINLELFLAMKKILKKFLNFYIRSFILIFFVRFVLGRVCGMNFDFLEPASMIPFFQTKVVKPTAEFGFAARDIYMEHAEIIETLFNVAVRLVILSLLVLTGQLMTDFTTFFRLFVRFLNFVGAINLLRLQVSIIVVRFAGIERIGYVLWFLVIGCYLTGLEYVKFIIFQQDAIQRMLNITI</sequence>
<dbReference type="InParanoid" id="A0A482WZ77"/>
<evidence type="ECO:0000313" key="3">
    <source>
        <dbReference type="Proteomes" id="UP000291343"/>
    </source>
</evidence>
<proteinExistence type="predicted"/>
<feature type="transmembrane region" description="Helical" evidence="1">
    <location>
        <begin position="20"/>
        <end position="43"/>
    </location>
</feature>